<dbReference type="InterPro" id="IPR018392">
    <property type="entry name" value="LysM"/>
</dbReference>
<dbReference type="InterPro" id="IPR036779">
    <property type="entry name" value="LysM_dom_sf"/>
</dbReference>
<feature type="chain" id="PRO_5046746695" evidence="1">
    <location>
        <begin position="23"/>
        <end position="531"/>
    </location>
</feature>
<dbReference type="SMART" id="SM00257">
    <property type="entry name" value="LysM"/>
    <property type="match status" value="1"/>
</dbReference>
<dbReference type="InterPro" id="IPR013783">
    <property type="entry name" value="Ig-like_fold"/>
</dbReference>
<dbReference type="Pfam" id="PF04773">
    <property type="entry name" value="FecR"/>
    <property type="match status" value="1"/>
</dbReference>
<dbReference type="RefSeq" id="WP_315947968.1">
    <property type="nucleotide sequence ID" value="NZ_JAWCUA010000010.1"/>
</dbReference>
<evidence type="ECO:0000259" key="2">
    <source>
        <dbReference type="PROSITE" id="PS51782"/>
    </source>
</evidence>
<dbReference type="PANTHER" id="PTHR38731">
    <property type="entry name" value="LIPL45-RELATED LIPOPROTEIN-RELATED"/>
    <property type="match status" value="1"/>
</dbReference>
<dbReference type="PIRSF" id="PIRSF029644">
    <property type="entry name" value="UCP029644"/>
    <property type="match status" value="1"/>
</dbReference>
<proteinExistence type="predicted"/>
<reference evidence="3 4" key="1">
    <citation type="submission" date="2023-10" db="EMBL/GenBank/DDBJ databases">
        <title>Psychrosphaera aquimaarina strain SW33 isolated from seawater.</title>
        <authorList>
            <person name="Bayburt H."/>
            <person name="Kim J.M."/>
            <person name="Choi B.J."/>
            <person name="Jeon C.O."/>
        </authorList>
    </citation>
    <scope>NUCLEOTIDE SEQUENCE [LARGE SCALE GENOMIC DNA]</scope>
    <source>
        <strain evidence="3 4">KCTC 52743</strain>
    </source>
</reference>
<dbReference type="Gene3D" id="2.60.120.1440">
    <property type="match status" value="1"/>
</dbReference>
<evidence type="ECO:0000313" key="4">
    <source>
        <dbReference type="Proteomes" id="UP001257914"/>
    </source>
</evidence>
<sequence length="531" mass="59095">MARKLTTLIVLIMLQLSFSAPAKDWVYVVVEGDNIWNISKRFLNDINHFKEIQKLNNIPVAKQLQPGTLLRVPLEWIKNHAAKVNVKSISGESTKISAGQTSPVTTQTIFTLGDELRVAPNATITLVFADNTEVTLSNGVLITFDHLSQYGETGMVDTRVRLLDGKLEVRAEKQTGAGSRLDIQTASAVTSVRGTVFRVGVDKKNKNTPNVSVVEVLEGEVAVSAGDKSVAVKQGYGLKIEKGKELKQPAKLLPAPKIITFTKQVEKTNQAVIWQSVNSAQSYIVQIASDKLFSNIQWQKQQKLTSIILPSLTDGRYHLRISAISDDGVEGLTTPVSFMVNINPKAPELIPVDKMYMSTPKALTWTEVPDVHHFIIQIAKDKLFTQLVIDKQVNSQSFILNSPLALGVYYWRIASLQGKNLLDKGPFSVIESFDYSTKLAPPKLRISSRDNNIEVIWNPLPSNQHIELQTAPTSDFQKIDIPLLVSKTSYRFDLINDDPIYIRAKSVLTQHNISSEWSNYCKVAGKFEICK</sequence>
<dbReference type="CDD" id="cd00118">
    <property type="entry name" value="LysM"/>
    <property type="match status" value="1"/>
</dbReference>
<evidence type="ECO:0000256" key="1">
    <source>
        <dbReference type="SAM" id="SignalP"/>
    </source>
</evidence>
<protein>
    <submittedName>
        <fullName evidence="3">FecR domain-containing protein</fullName>
    </submittedName>
</protein>
<dbReference type="Gene3D" id="3.10.350.10">
    <property type="entry name" value="LysM domain"/>
    <property type="match status" value="1"/>
</dbReference>
<evidence type="ECO:0000313" key="3">
    <source>
        <dbReference type="EMBL" id="MDU0114348.1"/>
    </source>
</evidence>
<dbReference type="InterPro" id="IPR006860">
    <property type="entry name" value="FecR"/>
</dbReference>
<accession>A0ABU3R3X0</accession>
<organism evidence="3 4">
    <name type="scientific">Psychrosphaera aquimarina</name>
    <dbReference type="NCBI Taxonomy" id="2044854"/>
    <lineage>
        <taxon>Bacteria</taxon>
        <taxon>Pseudomonadati</taxon>
        <taxon>Pseudomonadota</taxon>
        <taxon>Gammaproteobacteria</taxon>
        <taxon>Alteromonadales</taxon>
        <taxon>Pseudoalteromonadaceae</taxon>
        <taxon>Psychrosphaera</taxon>
    </lineage>
</organism>
<dbReference type="PANTHER" id="PTHR38731:SF1">
    <property type="entry name" value="FECR PROTEIN DOMAIN-CONTAINING PROTEIN"/>
    <property type="match status" value="1"/>
</dbReference>
<gene>
    <name evidence="3" type="ORF">RT723_15380</name>
</gene>
<dbReference type="EMBL" id="JAWCUA010000010">
    <property type="protein sequence ID" value="MDU0114348.1"/>
    <property type="molecule type" value="Genomic_DNA"/>
</dbReference>
<dbReference type="InterPro" id="IPR016930">
    <property type="entry name" value="UCP029644"/>
</dbReference>
<dbReference type="SUPFAM" id="SSF54106">
    <property type="entry name" value="LysM domain"/>
    <property type="match status" value="1"/>
</dbReference>
<feature type="signal peptide" evidence="1">
    <location>
        <begin position="1"/>
        <end position="22"/>
    </location>
</feature>
<dbReference type="Gene3D" id="2.60.40.10">
    <property type="entry name" value="Immunoglobulins"/>
    <property type="match status" value="2"/>
</dbReference>
<keyword evidence="1" id="KW-0732">Signal</keyword>
<keyword evidence="4" id="KW-1185">Reference proteome</keyword>
<comment type="caution">
    <text evidence="3">The sequence shown here is derived from an EMBL/GenBank/DDBJ whole genome shotgun (WGS) entry which is preliminary data.</text>
</comment>
<feature type="domain" description="LysM" evidence="2">
    <location>
        <begin position="25"/>
        <end position="72"/>
    </location>
</feature>
<dbReference type="Pfam" id="PF01476">
    <property type="entry name" value="LysM"/>
    <property type="match status" value="1"/>
</dbReference>
<name>A0ABU3R3X0_9GAMM</name>
<dbReference type="Proteomes" id="UP001257914">
    <property type="component" value="Unassembled WGS sequence"/>
</dbReference>
<dbReference type="PROSITE" id="PS51782">
    <property type="entry name" value="LYSM"/>
    <property type="match status" value="1"/>
</dbReference>